<keyword evidence="2" id="KW-0805">Transcription regulation</keyword>
<sequence length="311" mass="33625">MLNLVRLHVLSELSRRGTIAATARALSYTPSAVSQQLAQLERETGVVLLERIGRGVRLTGDAEALVEHADAAIARLERAESELAASQSALRGALSVASFQSVVVAIVPNALDRMAEQNPGLRVDITQREHEQAYDGLLSHEFDLILGEQYPGVPERVRSGIDRSDLLMDPLCLAIPAVGPLAARPRRLSDLADAPWVMDPDDTPTGRWARSVCRRAGFEPAVKVESPDLLLHAHLVRTGHAVAFIPALISSPHLDGLTLVSLPDHPHRVLYTAARSGRAAHPAVRAFRTALSDTLEAQRPETPAWSLALEA</sequence>
<dbReference type="EMBL" id="DXAM01000026">
    <property type="protein sequence ID" value="HJA03578.1"/>
    <property type="molecule type" value="Genomic_DNA"/>
</dbReference>
<dbReference type="InterPro" id="IPR000847">
    <property type="entry name" value="LysR_HTH_N"/>
</dbReference>
<reference evidence="7" key="1">
    <citation type="journal article" date="2021" name="PeerJ">
        <title>Extensive microbial diversity within the chicken gut microbiome revealed by metagenomics and culture.</title>
        <authorList>
            <person name="Gilroy R."/>
            <person name="Ravi A."/>
            <person name="Getino M."/>
            <person name="Pursley I."/>
            <person name="Horton D.L."/>
            <person name="Alikhan N.F."/>
            <person name="Baker D."/>
            <person name="Gharbi K."/>
            <person name="Hall N."/>
            <person name="Watson M."/>
            <person name="Adriaenssens E.M."/>
            <person name="Foster-Nyarko E."/>
            <person name="Jarju S."/>
            <person name="Secka A."/>
            <person name="Antonio M."/>
            <person name="Oren A."/>
            <person name="Chaudhuri R.R."/>
            <person name="La Ragione R."/>
            <person name="Hildebrand F."/>
            <person name="Pallen M.J."/>
        </authorList>
    </citation>
    <scope>NUCLEOTIDE SEQUENCE</scope>
    <source>
        <strain evidence="7">ChiHjej8B7-3636</strain>
    </source>
</reference>
<name>A0A9D2H2Y3_9MICO</name>
<dbReference type="SUPFAM" id="SSF53850">
    <property type="entry name" value="Periplasmic binding protein-like II"/>
    <property type="match status" value="1"/>
</dbReference>
<evidence type="ECO:0000256" key="1">
    <source>
        <dbReference type="ARBA" id="ARBA00009437"/>
    </source>
</evidence>
<dbReference type="GO" id="GO:0003677">
    <property type="term" value="F:DNA binding"/>
    <property type="evidence" value="ECO:0007669"/>
    <property type="project" value="UniProtKB-KW"/>
</dbReference>
<keyword evidence="3" id="KW-0238">DNA-binding</keyword>
<dbReference type="InterPro" id="IPR036388">
    <property type="entry name" value="WH-like_DNA-bd_sf"/>
</dbReference>
<dbReference type="PROSITE" id="PS50931">
    <property type="entry name" value="HTH_LYSR"/>
    <property type="match status" value="1"/>
</dbReference>
<protein>
    <submittedName>
        <fullName evidence="7">LysR family transcriptional regulator</fullName>
    </submittedName>
</protein>
<evidence type="ECO:0000256" key="4">
    <source>
        <dbReference type="ARBA" id="ARBA00023163"/>
    </source>
</evidence>
<reference evidence="7" key="2">
    <citation type="submission" date="2021-04" db="EMBL/GenBank/DDBJ databases">
        <authorList>
            <person name="Gilroy R."/>
        </authorList>
    </citation>
    <scope>NUCLEOTIDE SEQUENCE</scope>
    <source>
        <strain evidence="7">ChiHjej8B7-3636</strain>
    </source>
</reference>
<dbReference type="GO" id="GO:0003700">
    <property type="term" value="F:DNA-binding transcription factor activity"/>
    <property type="evidence" value="ECO:0007669"/>
    <property type="project" value="InterPro"/>
</dbReference>
<dbReference type="Proteomes" id="UP000824220">
    <property type="component" value="Unassembled WGS sequence"/>
</dbReference>
<dbReference type="PANTHER" id="PTHR30346">
    <property type="entry name" value="TRANSCRIPTIONAL DUAL REGULATOR HCAR-RELATED"/>
    <property type="match status" value="1"/>
</dbReference>
<feature type="domain" description="HTH lysR-type" evidence="6">
    <location>
        <begin position="2"/>
        <end position="59"/>
    </location>
</feature>
<evidence type="ECO:0000256" key="2">
    <source>
        <dbReference type="ARBA" id="ARBA00023015"/>
    </source>
</evidence>
<dbReference type="AlphaFoldDB" id="A0A9D2H2Y3"/>
<dbReference type="PANTHER" id="PTHR30346:SF29">
    <property type="entry name" value="LYSR SUBSTRATE-BINDING"/>
    <property type="match status" value="1"/>
</dbReference>
<evidence type="ECO:0000256" key="5">
    <source>
        <dbReference type="SAM" id="Coils"/>
    </source>
</evidence>
<organism evidence="7 8">
    <name type="scientific">Candidatus Microbacterium stercoravium</name>
    <dbReference type="NCBI Taxonomy" id="2838697"/>
    <lineage>
        <taxon>Bacteria</taxon>
        <taxon>Bacillati</taxon>
        <taxon>Actinomycetota</taxon>
        <taxon>Actinomycetes</taxon>
        <taxon>Micrococcales</taxon>
        <taxon>Microbacteriaceae</taxon>
        <taxon>Microbacterium</taxon>
    </lineage>
</organism>
<keyword evidence="5" id="KW-0175">Coiled coil</keyword>
<evidence type="ECO:0000259" key="6">
    <source>
        <dbReference type="PROSITE" id="PS50931"/>
    </source>
</evidence>
<dbReference type="GO" id="GO:0032993">
    <property type="term" value="C:protein-DNA complex"/>
    <property type="evidence" value="ECO:0007669"/>
    <property type="project" value="TreeGrafter"/>
</dbReference>
<dbReference type="InterPro" id="IPR036390">
    <property type="entry name" value="WH_DNA-bd_sf"/>
</dbReference>
<feature type="coiled-coil region" evidence="5">
    <location>
        <begin position="62"/>
        <end position="89"/>
    </location>
</feature>
<keyword evidence="4" id="KW-0804">Transcription</keyword>
<dbReference type="Gene3D" id="3.40.190.290">
    <property type="match status" value="1"/>
</dbReference>
<gene>
    <name evidence="7" type="ORF">H9800_01775</name>
</gene>
<evidence type="ECO:0000256" key="3">
    <source>
        <dbReference type="ARBA" id="ARBA00023125"/>
    </source>
</evidence>
<dbReference type="SUPFAM" id="SSF46785">
    <property type="entry name" value="Winged helix' DNA-binding domain"/>
    <property type="match status" value="1"/>
</dbReference>
<dbReference type="InterPro" id="IPR005119">
    <property type="entry name" value="LysR_subst-bd"/>
</dbReference>
<dbReference type="Gene3D" id="1.10.10.10">
    <property type="entry name" value="Winged helix-like DNA-binding domain superfamily/Winged helix DNA-binding domain"/>
    <property type="match status" value="1"/>
</dbReference>
<evidence type="ECO:0000313" key="7">
    <source>
        <dbReference type="EMBL" id="HJA03578.1"/>
    </source>
</evidence>
<dbReference type="Pfam" id="PF03466">
    <property type="entry name" value="LysR_substrate"/>
    <property type="match status" value="1"/>
</dbReference>
<accession>A0A9D2H2Y3</accession>
<comment type="caution">
    <text evidence="7">The sequence shown here is derived from an EMBL/GenBank/DDBJ whole genome shotgun (WGS) entry which is preliminary data.</text>
</comment>
<evidence type="ECO:0000313" key="8">
    <source>
        <dbReference type="Proteomes" id="UP000824220"/>
    </source>
</evidence>
<dbReference type="Pfam" id="PF00126">
    <property type="entry name" value="HTH_1"/>
    <property type="match status" value="1"/>
</dbReference>
<proteinExistence type="inferred from homology"/>
<comment type="similarity">
    <text evidence="1">Belongs to the LysR transcriptional regulatory family.</text>
</comment>